<feature type="region of interest" description="Disordered" evidence="2">
    <location>
        <begin position="157"/>
        <end position="179"/>
    </location>
</feature>
<dbReference type="Gramene" id="EFJ32886">
    <property type="protein sequence ID" value="EFJ32886"/>
    <property type="gene ID" value="SELMODRAFT_439260"/>
</dbReference>
<dbReference type="KEGG" id="smo:SELMODRAFT_439260"/>
<gene>
    <name evidence="3" type="ORF">SELMODRAFT_439260</name>
</gene>
<dbReference type="AlphaFoldDB" id="D8R358"/>
<feature type="region of interest" description="Disordered" evidence="2">
    <location>
        <begin position="349"/>
        <end position="374"/>
    </location>
</feature>
<protein>
    <submittedName>
        <fullName evidence="3">Uncharacterized protein</fullName>
    </submittedName>
</protein>
<keyword evidence="1" id="KW-0175">Coiled coil</keyword>
<dbReference type="InParanoid" id="D8R358"/>
<dbReference type="PANTHER" id="PTHR35493">
    <property type="entry name" value="STRUCTURAL MAINTENANCE OF CHROMOSOMES PROTEIN"/>
    <property type="match status" value="1"/>
</dbReference>
<feature type="compositionally biased region" description="Basic and acidic residues" evidence="2">
    <location>
        <begin position="55"/>
        <end position="68"/>
    </location>
</feature>
<feature type="region of interest" description="Disordered" evidence="2">
    <location>
        <begin position="1"/>
        <end position="68"/>
    </location>
</feature>
<evidence type="ECO:0000313" key="3">
    <source>
        <dbReference type="EMBL" id="EFJ32886.1"/>
    </source>
</evidence>
<feature type="coiled-coil region" evidence="1">
    <location>
        <begin position="288"/>
        <end position="336"/>
    </location>
</feature>
<reference evidence="3 4" key="1">
    <citation type="journal article" date="2011" name="Science">
        <title>The Selaginella genome identifies genetic changes associated with the evolution of vascular plants.</title>
        <authorList>
            <person name="Banks J.A."/>
            <person name="Nishiyama T."/>
            <person name="Hasebe M."/>
            <person name="Bowman J.L."/>
            <person name="Gribskov M."/>
            <person name="dePamphilis C."/>
            <person name="Albert V.A."/>
            <person name="Aono N."/>
            <person name="Aoyama T."/>
            <person name="Ambrose B.A."/>
            <person name="Ashton N.W."/>
            <person name="Axtell M.J."/>
            <person name="Barker E."/>
            <person name="Barker M.S."/>
            <person name="Bennetzen J.L."/>
            <person name="Bonawitz N.D."/>
            <person name="Chapple C."/>
            <person name="Cheng C."/>
            <person name="Correa L.G."/>
            <person name="Dacre M."/>
            <person name="DeBarry J."/>
            <person name="Dreyer I."/>
            <person name="Elias M."/>
            <person name="Engstrom E.M."/>
            <person name="Estelle M."/>
            <person name="Feng L."/>
            <person name="Finet C."/>
            <person name="Floyd S.K."/>
            <person name="Frommer W.B."/>
            <person name="Fujita T."/>
            <person name="Gramzow L."/>
            <person name="Gutensohn M."/>
            <person name="Harholt J."/>
            <person name="Hattori M."/>
            <person name="Heyl A."/>
            <person name="Hirai T."/>
            <person name="Hiwatashi Y."/>
            <person name="Ishikawa M."/>
            <person name="Iwata M."/>
            <person name="Karol K.G."/>
            <person name="Koehler B."/>
            <person name="Kolukisaoglu U."/>
            <person name="Kubo M."/>
            <person name="Kurata T."/>
            <person name="Lalonde S."/>
            <person name="Li K."/>
            <person name="Li Y."/>
            <person name="Litt A."/>
            <person name="Lyons E."/>
            <person name="Manning G."/>
            <person name="Maruyama T."/>
            <person name="Michael T.P."/>
            <person name="Mikami K."/>
            <person name="Miyazaki S."/>
            <person name="Morinaga S."/>
            <person name="Murata T."/>
            <person name="Mueller-Roeber B."/>
            <person name="Nelson D.R."/>
            <person name="Obara M."/>
            <person name="Oguri Y."/>
            <person name="Olmstead R.G."/>
            <person name="Onodera N."/>
            <person name="Petersen B.L."/>
            <person name="Pils B."/>
            <person name="Prigge M."/>
            <person name="Rensing S.A."/>
            <person name="Riano-Pachon D.M."/>
            <person name="Roberts A.W."/>
            <person name="Sato Y."/>
            <person name="Scheller H.V."/>
            <person name="Schulz B."/>
            <person name="Schulz C."/>
            <person name="Shakirov E.V."/>
            <person name="Shibagaki N."/>
            <person name="Shinohara N."/>
            <person name="Shippen D.E."/>
            <person name="Soerensen I."/>
            <person name="Sotooka R."/>
            <person name="Sugimoto N."/>
            <person name="Sugita M."/>
            <person name="Sumikawa N."/>
            <person name="Tanurdzic M."/>
            <person name="Theissen G."/>
            <person name="Ulvskov P."/>
            <person name="Wakazuki S."/>
            <person name="Weng J.K."/>
            <person name="Willats W.W."/>
            <person name="Wipf D."/>
            <person name="Wolf P.G."/>
            <person name="Yang L."/>
            <person name="Zimmer A.D."/>
            <person name="Zhu Q."/>
            <person name="Mitros T."/>
            <person name="Hellsten U."/>
            <person name="Loque D."/>
            <person name="Otillar R."/>
            <person name="Salamov A."/>
            <person name="Schmutz J."/>
            <person name="Shapiro H."/>
            <person name="Lindquist E."/>
            <person name="Lucas S."/>
            <person name="Rokhsar D."/>
            <person name="Grigoriev I.V."/>
        </authorList>
    </citation>
    <scope>NUCLEOTIDE SEQUENCE [LARGE SCALE GENOMIC DNA]</scope>
</reference>
<evidence type="ECO:0000313" key="4">
    <source>
        <dbReference type="Proteomes" id="UP000001514"/>
    </source>
</evidence>
<feature type="coiled-coil region" evidence="1">
    <location>
        <begin position="225"/>
        <end position="259"/>
    </location>
</feature>
<feature type="non-terminal residue" evidence="3">
    <location>
        <position position="405"/>
    </location>
</feature>
<sequence length="405" mass="44196">MAPAATQSAKIARPAPSIPKSNSIGSYSFTRSASSGHDSLGAAKSDASSCTSVFKKPESTADTKTRRVLSDISNFPGGVALPEQHSLSTPRKLSVDVDSHGFGTAATRYEDSQLKRNSSLPGKAIAPITTALRCGGKSLSKGTTPVAECILKTKVQAHPKKKPRDDAITPLQWSRSPPSKLSTLRKKILDKVAGKSIVKPKNQVQRRSISKDREFRRLSMVIRSEEELLEKSKAYEEKLQLLQQQCVSKESEIESVRNVGKMLGKLCVNQAEELKALKGMFPPTLREVVQLRDVCQKQEKELRDARTVVPSLQEQVKLLTAQLDSLADDIEKVKAARLARRALTCDVSTKSAVESASTEPIHPKQDHATQPGSVTTSMTEANLEALMQRMNLTSAEEKDLSALEE</sequence>
<accession>D8R358</accession>
<dbReference type="HOGENOM" id="CLU_680767_0_0_1"/>
<dbReference type="EMBL" id="GL377571">
    <property type="protein sequence ID" value="EFJ32886.1"/>
    <property type="molecule type" value="Genomic_DNA"/>
</dbReference>
<organism evidence="4">
    <name type="scientific">Selaginella moellendorffii</name>
    <name type="common">Spikemoss</name>
    <dbReference type="NCBI Taxonomy" id="88036"/>
    <lineage>
        <taxon>Eukaryota</taxon>
        <taxon>Viridiplantae</taxon>
        <taxon>Streptophyta</taxon>
        <taxon>Embryophyta</taxon>
        <taxon>Tracheophyta</taxon>
        <taxon>Lycopodiopsida</taxon>
        <taxon>Selaginellales</taxon>
        <taxon>Selaginellaceae</taxon>
        <taxon>Selaginella</taxon>
    </lineage>
</organism>
<name>D8R358_SELML</name>
<proteinExistence type="predicted"/>
<dbReference type="PANTHER" id="PTHR35493:SF1">
    <property type="entry name" value="STRUCTURAL MAINTENANCE OF CHROMOSOMES PROTEIN"/>
    <property type="match status" value="1"/>
</dbReference>
<keyword evidence="4" id="KW-1185">Reference proteome</keyword>
<feature type="compositionally biased region" description="Polar residues" evidence="2">
    <location>
        <begin position="349"/>
        <end position="358"/>
    </location>
</feature>
<evidence type="ECO:0000256" key="2">
    <source>
        <dbReference type="SAM" id="MobiDB-lite"/>
    </source>
</evidence>
<evidence type="ECO:0000256" key="1">
    <source>
        <dbReference type="SAM" id="Coils"/>
    </source>
</evidence>
<dbReference type="OrthoDB" id="760436at2759"/>
<feature type="compositionally biased region" description="Polar residues" evidence="2">
    <location>
        <begin position="19"/>
        <end position="37"/>
    </location>
</feature>
<dbReference type="Proteomes" id="UP000001514">
    <property type="component" value="Unassembled WGS sequence"/>
</dbReference>